<dbReference type="FunFam" id="3.40.309.10:FF:000009">
    <property type="entry name" value="Aldehyde dehydrogenase A"/>
    <property type="match status" value="1"/>
</dbReference>
<evidence type="ECO:0000256" key="2">
    <source>
        <dbReference type="ARBA" id="ARBA00022857"/>
    </source>
</evidence>
<dbReference type="Proteomes" id="UP000195913">
    <property type="component" value="Unassembled WGS sequence"/>
</dbReference>
<dbReference type="CDD" id="cd07100">
    <property type="entry name" value="ALDH_SSADH1_GabD1"/>
    <property type="match status" value="1"/>
</dbReference>
<dbReference type="FunFam" id="3.40.605.10:FF:000012">
    <property type="entry name" value="NAD-dependent succinate-semialdehyde dehydrogenase"/>
    <property type="match status" value="1"/>
</dbReference>
<keyword evidence="6" id="KW-1185">Reference proteome</keyword>
<organism evidence="5 6">
    <name type="scientific">Arthrobacter rhombi</name>
    <dbReference type="NCBI Taxonomy" id="71253"/>
    <lineage>
        <taxon>Bacteria</taxon>
        <taxon>Bacillati</taxon>
        <taxon>Actinomycetota</taxon>
        <taxon>Actinomycetes</taxon>
        <taxon>Micrococcales</taxon>
        <taxon>Micrococcaceae</taxon>
        <taxon>Arthrobacter</taxon>
    </lineage>
</organism>
<dbReference type="EC" id="1.2.1.16" evidence="5"/>
<evidence type="ECO:0000259" key="4">
    <source>
        <dbReference type="Pfam" id="PF00171"/>
    </source>
</evidence>
<dbReference type="PANTHER" id="PTHR43217:SF2">
    <property type="entry name" value="SUCCINATE-SEMIALDEHYDE DEHYDROGENASE [NADP(+)]"/>
    <property type="match status" value="1"/>
</dbReference>
<protein>
    <submittedName>
        <fullName evidence="5">Succinate-semialdehyde dehydrogenase [NAD] Succinate-semialdehyde dehydrogenase [NAD(P)+]</fullName>
        <ecNumber evidence="5">1.2.1.16</ecNumber>
        <ecNumber evidence="5">1.2.1.24</ecNumber>
    </submittedName>
</protein>
<dbReference type="InterPro" id="IPR044148">
    <property type="entry name" value="ALDH_GabD1-like"/>
</dbReference>
<comment type="similarity">
    <text evidence="1">Belongs to the aldehyde dehydrogenase family.</text>
</comment>
<dbReference type="Gene3D" id="3.40.309.10">
    <property type="entry name" value="Aldehyde Dehydrogenase, Chain A, domain 2"/>
    <property type="match status" value="1"/>
</dbReference>
<dbReference type="InterPro" id="IPR016161">
    <property type="entry name" value="Ald_DH/histidinol_DH"/>
</dbReference>
<dbReference type="GO" id="GO:0004777">
    <property type="term" value="F:succinate-semialdehyde dehydrogenase (NAD+) activity"/>
    <property type="evidence" value="ECO:0007669"/>
    <property type="project" value="UniProtKB-EC"/>
</dbReference>
<dbReference type="InterPro" id="IPR047110">
    <property type="entry name" value="GABD/Sad-like"/>
</dbReference>
<feature type="domain" description="Aldehyde dehydrogenase" evidence="4">
    <location>
        <begin position="11"/>
        <end position="458"/>
    </location>
</feature>
<dbReference type="Gene3D" id="3.40.605.10">
    <property type="entry name" value="Aldehyde Dehydrogenase, Chain A, domain 1"/>
    <property type="match status" value="1"/>
</dbReference>
<reference evidence="5 6" key="1">
    <citation type="submission" date="2017-02" db="EMBL/GenBank/DDBJ databases">
        <authorList>
            <person name="Peterson S.W."/>
        </authorList>
    </citation>
    <scope>NUCLEOTIDE SEQUENCE [LARGE SCALE GENOMIC DNA]</scope>
    <source>
        <strain evidence="5 6">B Ar 00.02</strain>
    </source>
</reference>
<evidence type="ECO:0000256" key="3">
    <source>
        <dbReference type="ARBA" id="ARBA00023002"/>
    </source>
</evidence>
<evidence type="ECO:0000313" key="5">
    <source>
        <dbReference type="EMBL" id="SJM52960.1"/>
    </source>
</evidence>
<dbReference type="InterPro" id="IPR016162">
    <property type="entry name" value="Ald_DH_N"/>
</dbReference>
<proteinExistence type="inferred from homology"/>
<dbReference type="EC" id="1.2.1.24" evidence="5"/>
<evidence type="ECO:0000313" key="6">
    <source>
        <dbReference type="Proteomes" id="UP000195913"/>
    </source>
</evidence>
<dbReference type="InterPro" id="IPR016163">
    <property type="entry name" value="Ald_DH_C"/>
</dbReference>
<keyword evidence="2" id="KW-0521">NADP</keyword>
<evidence type="ECO:0000256" key="1">
    <source>
        <dbReference type="ARBA" id="ARBA00009986"/>
    </source>
</evidence>
<dbReference type="SUPFAM" id="SSF53720">
    <property type="entry name" value="ALDH-like"/>
    <property type="match status" value="1"/>
</dbReference>
<sequence>MTTTAQQSNPSGYRVQNPATGEVVETFETATDAQVVQAVDAAQAAYESWGALPIAERAVVVKRVAELFTERADELASTITLEMGKPFSESKGEAEFCTDIFNYFATEGPTLAADQEINAIGGGRAVVQRLPVGPLLGIMPWNYPYYQVARFVAPNLMLGNTIVLKHAETCPRSAMAIAQIMDDAGVPAGAYVNLFATHDQIADIIADPRIQGVSLTGSERAGAIIGQLAGQNLKKAVLELGGSDPYVVLDSEDVKAAAKLAWDTRIENTGQACNSNKRMIVMEDIYDDFVAGLTEQANGLVPGDPATEDAGTFGPLSSRAAAEAVHEQVQDAVSKGATLHAGGTLHDGPSCYYSPAVLTGITKDMRAYREELFGPVAVVYKVSSDEEAIKLANDTQYGLGGAVFSTDEERARKLAHRLQVGMANVNGIGEDADLPFGGVKRSGYGRELGPLGMDEFVNKRLFYIAD</sequence>
<gene>
    <name evidence="5" type="ORF">FM101_03050</name>
</gene>
<keyword evidence="3 5" id="KW-0560">Oxidoreductase</keyword>
<dbReference type="AlphaFoldDB" id="A0A1R4FAH6"/>
<dbReference type="GO" id="GO:0004030">
    <property type="term" value="F:aldehyde dehydrogenase [NAD(P)+] activity"/>
    <property type="evidence" value="ECO:0007669"/>
    <property type="project" value="InterPro"/>
</dbReference>
<dbReference type="Pfam" id="PF00171">
    <property type="entry name" value="Aldedh"/>
    <property type="match status" value="1"/>
</dbReference>
<dbReference type="EMBL" id="FUHW01000014">
    <property type="protein sequence ID" value="SJM52960.1"/>
    <property type="molecule type" value="Genomic_DNA"/>
</dbReference>
<dbReference type="PANTHER" id="PTHR43217">
    <property type="entry name" value="SUCCINATE SEMIALDEHYDE DEHYDROGENASE [NAD(P)+] SAD"/>
    <property type="match status" value="1"/>
</dbReference>
<dbReference type="InterPro" id="IPR015590">
    <property type="entry name" value="Aldehyde_DH_dom"/>
</dbReference>
<name>A0A1R4FAH6_9MICC</name>
<accession>A0A1R4FAH6</accession>